<proteinExistence type="predicted"/>
<dbReference type="OrthoDB" id="9810918at2"/>
<dbReference type="RefSeq" id="WP_129252395.1">
    <property type="nucleotide sequence ID" value="NZ_SAXA01000001.1"/>
</dbReference>
<feature type="signal peptide" evidence="2">
    <location>
        <begin position="1"/>
        <end position="21"/>
    </location>
</feature>
<comment type="caution">
    <text evidence="4">The sequence shown here is derived from an EMBL/GenBank/DDBJ whole genome shotgun (WGS) entry which is preliminary data.</text>
</comment>
<name>A0A4Q1JQF3_9BACT</name>
<feature type="transmembrane region" description="Helical" evidence="1">
    <location>
        <begin position="182"/>
        <end position="201"/>
    </location>
</feature>
<dbReference type="PANTHER" id="PTHR30373">
    <property type="entry name" value="UPF0603 PROTEIN YGCG"/>
    <property type="match status" value="1"/>
</dbReference>
<evidence type="ECO:0000256" key="1">
    <source>
        <dbReference type="SAM" id="Phobius"/>
    </source>
</evidence>
<reference evidence="4 5" key="1">
    <citation type="submission" date="2019-01" db="EMBL/GenBank/DDBJ databases">
        <title>Ancylomarina salipaludis sp. nov., isolated from a salt marsh.</title>
        <authorList>
            <person name="Yoon J.-H."/>
        </authorList>
    </citation>
    <scope>NUCLEOTIDE SEQUENCE [LARGE SCALE GENOMIC DNA]</scope>
    <source>
        <strain evidence="4 5">SHSM-M15</strain>
    </source>
</reference>
<dbReference type="InterPro" id="IPR007621">
    <property type="entry name" value="TPM_dom"/>
</dbReference>
<accession>A0A4Q1JQF3</accession>
<evidence type="ECO:0000256" key="2">
    <source>
        <dbReference type="SAM" id="SignalP"/>
    </source>
</evidence>
<dbReference type="PANTHER" id="PTHR30373:SF2">
    <property type="entry name" value="UPF0603 PROTEIN YGCG"/>
    <property type="match status" value="1"/>
</dbReference>
<keyword evidence="5" id="KW-1185">Reference proteome</keyword>
<protein>
    <submittedName>
        <fullName evidence="4">TPM domain-containing protein</fullName>
    </submittedName>
</protein>
<feature type="domain" description="TPM" evidence="3">
    <location>
        <begin position="34"/>
        <end position="160"/>
    </location>
</feature>
<organism evidence="4 5">
    <name type="scientific">Ancylomarina salipaludis</name>
    <dbReference type="NCBI Taxonomy" id="2501299"/>
    <lineage>
        <taxon>Bacteria</taxon>
        <taxon>Pseudomonadati</taxon>
        <taxon>Bacteroidota</taxon>
        <taxon>Bacteroidia</taxon>
        <taxon>Marinilabiliales</taxon>
        <taxon>Marinifilaceae</taxon>
        <taxon>Ancylomarina</taxon>
    </lineage>
</organism>
<gene>
    <name evidence="4" type="ORF">EO244_01955</name>
</gene>
<keyword evidence="1" id="KW-0472">Membrane</keyword>
<dbReference type="AlphaFoldDB" id="A0A4Q1JQF3"/>
<keyword evidence="2" id="KW-0732">Signal</keyword>
<dbReference type="EMBL" id="SAXA01000001">
    <property type="protein sequence ID" value="RXQ97672.1"/>
    <property type="molecule type" value="Genomic_DNA"/>
</dbReference>
<evidence type="ECO:0000313" key="5">
    <source>
        <dbReference type="Proteomes" id="UP000289703"/>
    </source>
</evidence>
<dbReference type="Gene3D" id="3.10.310.50">
    <property type="match status" value="1"/>
</dbReference>
<evidence type="ECO:0000313" key="4">
    <source>
        <dbReference type="EMBL" id="RXQ97672.1"/>
    </source>
</evidence>
<keyword evidence="1" id="KW-0812">Transmembrane</keyword>
<dbReference type="Proteomes" id="UP000289703">
    <property type="component" value="Unassembled WGS sequence"/>
</dbReference>
<evidence type="ECO:0000259" key="3">
    <source>
        <dbReference type="Pfam" id="PF04536"/>
    </source>
</evidence>
<sequence length="274" mass="29264">MRYFKQILLILALAISSLSQAQEIPEKPKNQTLVNDFANVLTKSESNALEQKLLQFYANTGNQITLVTVKSLNGYDAASFAYEIGEKWQVGKKGFDNGIVILFKPKTHDSRGQVFIATGYGLEGAIPDATANEIVDNEMIPYFKQGQIYEGINQASNVLMGLAKGEFNHKQYAKQHSRSGKGGSFGFLIPLFIILIFSFIGRSRSRGHHTMGTSGSSLPFWMLLGMMGSGSRSHGSSFSDFSSGSGGFGGGSSFGDFGGFGGGSFGGGGAGGSW</sequence>
<dbReference type="Pfam" id="PF04536">
    <property type="entry name" value="TPM_phosphatase"/>
    <property type="match status" value="1"/>
</dbReference>
<feature type="chain" id="PRO_5020613939" evidence="2">
    <location>
        <begin position="22"/>
        <end position="274"/>
    </location>
</feature>
<keyword evidence="1" id="KW-1133">Transmembrane helix</keyword>